<feature type="region of interest" description="Disordered" evidence="1">
    <location>
        <begin position="663"/>
        <end position="696"/>
    </location>
</feature>
<organism evidence="2 3">
    <name type="scientific">Paraburkholderia antibiotica</name>
    <dbReference type="NCBI Taxonomy" id="2728839"/>
    <lineage>
        <taxon>Bacteria</taxon>
        <taxon>Pseudomonadati</taxon>
        <taxon>Pseudomonadota</taxon>
        <taxon>Betaproteobacteria</taxon>
        <taxon>Burkholderiales</taxon>
        <taxon>Burkholderiaceae</taxon>
        <taxon>Paraburkholderia</taxon>
    </lineage>
</organism>
<accession>A0A7Y0A309</accession>
<dbReference type="RefSeq" id="WP_169501665.1">
    <property type="nucleotide sequence ID" value="NZ_JABBFZ010000043.1"/>
</dbReference>
<gene>
    <name evidence="2" type="ORF">HHL14_32325</name>
</gene>
<proteinExistence type="predicted"/>
<protein>
    <recommendedName>
        <fullName evidence="4">Filamentous hemagglutinin</fullName>
    </recommendedName>
</protein>
<evidence type="ECO:0000256" key="1">
    <source>
        <dbReference type="SAM" id="MobiDB-lite"/>
    </source>
</evidence>
<dbReference type="GO" id="GO:0003824">
    <property type="term" value="F:catalytic activity"/>
    <property type="evidence" value="ECO:0007669"/>
    <property type="project" value="UniProtKB-ARBA"/>
</dbReference>
<feature type="compositionally biased region" description="Low complexity" evidence="1">
    <location>
        <begin position="728"/>
        <end position="743"/>
    </location>
</feature>
<keyword evidence="3" id="KW-1185">Reference proteome</keyword>
<name>A0A7Y0A309_9BURK</name>
<comment type="caution">
    <text evidence="2">The sequence shown here is derived from an EMBL/GenBank/DDBJ whole genome shotgun (WGS) entry which is preliminary data.</text>
</comment>
<dbReference type="Pfam" id="PF13332">
    <property type="entry name" value="Fil_haemagg_2"/>
    <property type="match status" value="1"/>
</dbReference>
<dbReference type="AlphaFoldDB" id="A0A7Y0A309"/>
<dbReference type="InterPro" id="IPR025157">
    <property type="entry name" value="Hemagglutinin_rpt"/>
</dbReference>
<reference evidence="2 3" key="1">
    <citation type="submission" date="2020-04" db="EMBL/GenBank/DDBJ databases">
        <title>Paraburkholderia sp. G-4-1-8 isolated from soil.</title>
        <authorList>
            <person name="Dahal R.H."/>
        </authorList>
    </citation>
    <scope>NUCLEOTIDE SEQUENCE [LARGE SCALE GENOMIC DNA]</scope>
    <source>
        <strain evidence="2 3">G-4-1-8</strain>
    </source>
</reference>
<dbReference type="Proteomes" id="UP000583127">
    <property type="component" value="Unassembled WGS sequence"/>
</dbReference>
<evidence type="ECO:0000313" key="2">
    <source>
        <dbReference type="EMBL" id="NML35489.1"/>
    </source>
</evidence>
<dbReference type="EMBL" id="JABBFZ010000043">
    <property type="protein sequence ID" value="NML35489.1"/>
    <property type="molecule type" value="Genomic_DNA"/>
</dbReference>
<sequence>MSVALGGVVGDTIATVNRSLTQASQTHDARLAALDVAQAALAVYGAPAAAAGGKAPALVKVTVSVGGGTSHSDSQASAVANDGSTLTAGANVTIDATGSGAKDADGNAVDGDITARGTQISGENVTLQAARDVNLLAAQDTTQQTGSNSSTNASIGVGFGLGGSQNGFTLELAASGSKGNVNGNSVTNQNTEVSAADTLSITSGRDTNLIGAVASGNTVDADVGRNLTVTSPQDTNTYNSQQDSAGFQASICVPPFCYGQTVSASGSASDQTIRDNYQSVGQQSGIEAGNGGFDINVGNHTQLDGGVIASTAAAENNSLSTQTFGYTNLQNTADYSGSSVGFSASTAGMGMPGVTSVTGMGPTGFGVAGTSGSASGTTYAAVSPGTITVRGDAGTGQDSTAGLSRDTANANGSVANTFNAQDVQNDMAVQQGAVQVGMQVAGDVADELARSDPSTWGPDGAGRIALHAGVAAAGAALGGGNIAGAVAGTVAGDLAAGAVGNALGNTAGASLVTNVVAGAAGAAAGAALGGAGGALSGANGALGADLYNRQYHPDEKKKLAELQEGQTPEEQQQLADAACYLVQCAAQLSTNDPDYATVLASQQRGAGYITEQNDLKATGLFVYSPYDALNDPLAAMGDWGVQQVESAGRGAANMGNQLVGIIKANSGQTPPSDPNNELLGENDGNPPNTGASPVTPAVPACDPPVCTMIPGSPGTAGYVPGNAIFNSDSTGNTSSSNSAEGGTPTQASSKIVSDLGAQGVSTSYPTPMTKNSATQIVLDMPQQEAIANLQANGYATSYGGNGAVTMLTKDGVTYTFYGASTGNGIAGSPKGVPSASVTVMGQATKLRFSSK</sequence>
<evidence type="ECO:0000313" key="3">
    <source>
        <dbReference type="Proteomes" id="UP000583127"/>
    </source>
</evidence>
<evidence type="ECO:0008006" key="4">
    <source>
        <dbReference type="Google" id="ProtNLM"/>
    </source>
</evidence>
<feature type="region of interest" description="Disordered" evidence="1">
    <location>
        <begin position="728"/>
        <end position="749"/>
    </location>
</feature>